<evidence type="ECO:0008006" key="5">
    <source>
        <dbReference type="Google" id="ProtNLM"/>
    </source>
</evidence>
<accession>A0A8S1VQ53</accession>
<organism evidence="3 4">
    <name type="scientific">Paramecium octaurelia</name>
    <dbReference type="NCBI Taxonomy" id="43137"/>
    <lineage>
        <taxon>Eukaryota</taxon>
        <taxon>Sar</taxon>
        <taxon>Alveolata</taxon>
        <taxon>Ciliophora</taxon>
        <taxon>Intramacronucleata</taxon>
        <taxon>Oligohymenophorea</taxon>
        <taxon>Peniculida</taxon>
        <taxon>Parameciidae</taxon>
        <taxon>Paramecium</taxon>
    </lineage>
</organism>
<reference evidence="3" key="1">
    <citation type="submission" date="2021-01" db="EMBL/GenBank/DDBJ databases">
        <authorList>
            <consortium name="Genoscope - CEA"/>
            <person name="William W."/>
        </authorList>
    </citation>
    <scope>NUCLEOTIDE SEQUENCE</scope>
</reference>
<dbReference type="EMBL" id="CAJJDP010000069">
    <property type="protein sequence ID" value="CAD8178225.1"/>
    <property type="molecule type" value="Genomic_DNA"/>
</dbReference>
<dbReference type="OrthoDB" id="309453at2759"/>
<keyword evidence="1" id="KW-1133">Transmembrane helix</keyword>
<gene>
    <name evidence="3" type="ORF">POCTA_138.1.T0700232</name>
</gene>
<sequence length="1383" mass="160970">MLLILLNLIAPYNCGEYNFALLVGQPNTILLSQYTPKEIDAPFYQIQDSNQYNLEIQQSIHPLFNNVFNFSQRIVCASNYVASKFLYSNYFWFLSDQQILYAGVLDSFGNITTEIIDVELQGLVCIYVNLITLSEGILTCLDQLQIIFVNVDSASLQQTFYNTSYYLPQGYSYLKSTINYENENAYSIMTSYITNTYASVVRFRYRPNTIETYSSYNCSGQYYQVEVINFSLFLLNLNSVQYVDLIYFQITSTIQIQNSGNQQTSMAVSDVSNQTLYRIAILDNLQLQIYYFNSQKLTSKKIAINLLIINPYQNLIQFSITFNSIYIITNNYIMKLSGETDIHPQGYMPLHSCNYVMISFERQIIVTQQVLNGQVIFSTFLFNQPQIQISINQTLMIVQNTTQYLLKLLITPQTLQQIKSQISFWIMPQNLTNSICPIAFQHNMSNLYLSFPDPYNIPFTEVFLGPNLTQSITSQNPSILYAETTSNYIKFQVKTNTIVYLELCSIYNSSAIYCSQYNNFTIEISYWNPLLSQQYMQYPATQQMKSCSCFKSKSNVNILIEFNDTIFVQKFNYQIQPEDFWPLTMPVQILSSTILQDTLFIITIDGHLTAQSLKIYGDPIVFTITNYTFNYIYTNVRSYPTFLFIDNKVNLMILQYNGDYYTYEILNTIQYPITDYNQISIGILKTGIYMAIVAQNNNFLYFFPIQNVYITNSGQNYYLVDLLGYEFQTGQIVSSYTSNHFYLILENQVGIYCAYFSGSGSPFNSFVYSNLLFSNSQKEIIQYMSVIQKDEYHIELVQVYTNTSVAINGSVFFGEFQMIPYFLETKYSYMTNVSYLASNQNCSLQLQQRVYVTFDRQFITPKQFNSEIQVLKIQNATKLKINPSSLFNGNIQNYSKYCKECNSFNLTQPISKLTSQTLNFSISAAVKCKDNIFLQNNISVYQLSESSGAYKILYNFPYQNSYCYTIFIDKFTQFPVSICFNQTTFIYAYNLTGNTEIQYNFTNFSNLYKANYRNGVLQVITINYKLQIEKYSYYSFYFWISNNTIYLEQIFNSSNLCTNSFLDFVYLSMSSNYTAQPCQIFGFTSLEKNGFYNPIFYLLNTCISSQTSQQFGFQSNQYAENFNIYFTITTWNLYQTLPIYFKFLFDIQQYQNSKNKTTDIIEQQFIVPLSYSIEIYSILFNINYGNIIGFHKQASLFLSYNSNVSGYFTFQGINGMIINENYVNYTTLTINIYPISQNYEQEQQPIQIIAQEYYTLQTVGSLVYSVVTENYLFITDNDSNQTIAYPIQSWLEIDVDITGLQQSSIYITAQNQQSQSQQSYFLQNEAYQAIPEQKEKQNLGLIIGLSTFLLIVVTLITSFIIRYFRYKQRTRSTLNYFELEKKL</sequence>
<evidence type="ECO:0000256" key="1">
    <source>
        <dbReference type="SAM" id="Phobius"/>
    </source>
</evidence>
<feature type="chain" id="PRO_5035866577" description="Transmembrane protein" evidence="2">
    <location>
        <begin position="16"/>
        <end position="1383"/>
    </location>
</feature>
<evidence type="ECO:0000256" key="2">
    <source>
        <dbReference type="SAM" id="SignalP"/>
    </source>
</evidence>
<keyword evidence="1" id="KW-0472">Membrane</keyword>
<dbReference type="Proteomes" id="UP000683925">
    <property type="component" value="Unassembled WGS sequence"/>
</dbReference>
<keyword evidence="1" id="KW-0812">Transmembrane</keyword>
<feature type="transmembrane region" description="Helical" evidence="1">
    <location>
        <begin position="1339"/>
        <end position="1361"/>
    </location>
</feature>
<comment type="caution">
    <text evidence="3">The sequence shown here is derived from an EMBL/GenBank/DDBJ whole genome shotgun (WGS) entry which is preliminary data.</text>
</comment>
<evidence type="ECO:0000313" key="4">
    <source>
        <dbReference type="Proteomes" id="UP000683925"/>
    </source>
</evidence>
<name>A0A8S1VQ53_PAROT</name>
<protein>
    <recommendedName>
        <fullName evidence="5">Transmembrane protein</fullName>
    </recommendedName>
</protein>
<evidence type="ECO:0000313" key="3">
    <source>
        <dbReference type="EMBL" id="CAD8178225.1"/>
    </source>
</evidence>
<dbReference type="OMA" id="WIMPQNL"/>
<proteinExistence type="predicted"/>
<keyword evidence="4" id="KW-1185">Reference proteome</keyword>
<keyword evidence="2" id="KW-0732">Signal</keyword>
<feature type="signal peptide" evidence="2">
    <location>
        <begin position="1"/>
        <end position="15"/>
    </location>
</feature>